<evidence type="ECO:0000259" key="4">
    <source>
        <dbReference type="SMART" id="SM00474"/>
    </source>
</evidence>
<dbReference type="OrthoDB" id="1920326at2759"/>
<keyword evidence="1" id="KW-0540">Nuclease</keyword>
<dbReference type="Pfam" id="PF01612">
    <property type="entry name" value="DNA_pol_A_exo1"/>
    <property type="match status" value="1"/>
</dbReference>
<organism evidence="5 6">
    <name type="scientific">Lineolata rhizophorae</name>
    <dbReference type="NCBI Taxonomy" id="578093"/>
    <lineage>
        <taxon>Eukaryota</taxon>
        <taxon>Fungi</taxon>
        <taxon>Dikarya</taxon>
        <taxon>Ascomycota</taxon>
        <taxon>Pezizomycotina</taxon>
        <taxon>Dothideomycetes</taxon>
        <taxon>Dothideomycetes incertae sedis</taxon>
        <taxon>Lineolatales</taxon>
        <taxon>Lineolataceae</taxon>
        <taxon>Lineolata</taxon>
    </lineage>
</organism>
<dbReference type="SUPFAM" id="SSF53098">
    <property type="entry name" value="Ribonuclease H-like"/>
    <property type="match status" value="1"/>
</dbReference>
<dbReference type="GO" id="GO:0006139">
    <property type="term" value="P:nucleobase-containing compound metabolic process"/>
    <property type="evidence" value="ECO:0007669"/>
    <property type="project" value="InterPro"/>
</dbReference>
<dbReference type="GO" id="GO:0005737">
    <property type="term" value="C:cytoplasm"/>
    <property type="evidence" value="ECO:0007669"/>
    <property type="project" value="TreeGrafter"/>
</dbReference>
<protein>
    <submittedName>
        <fullName evidence="5">Ribonuclease H-like domain-containing protein</fullName>
    </submittedName>
</protein>
<dbReference type="GO" id="GO:0003676">
    <property type="term" value="F:nucleic acid binding"/>
    <property type="evidence" value="ECO:0007669"/>
    <property type="project" value="InterPro"/>
</dbReference>
<dbReference type="AlphaFoldDB" id="A0A6A6NTA9"/>
<dbReference type="SMART" id="SM00474">
    <property type="entry name" value="35EXOc"/>
    <property type="match status" value="1"/>
</dbReference>
<dbReference type="PANTHER" id="PTHR13620:SF104">
    <property type="entry name" value="EXONUCLEASE 3'-5' DOMAIN-CONTAINING PROTEIN 2"/>
    <property type="match status" value="1"/>
</dbReference>
<dbReference type="Proteomes" id="UP000799766">
    <property type="component" value="Unassembled WGS sequence"/>
</dbReference>
<dbReference type="Gene3D" id="3.30.420.10">
    <property type="entry name" value="Ribonuclease H-like superfamily/Ribonuclease H"/>
    <property type="match status" value="1"/>
</dbReference>
<dbReference type="InterPro" id="IPR002562">
    <property type="entry name" value="3'-5'_exonuclease_dom"/>
</dbReference>
<feature type="domain" description="3'-5' exonuclease" evidence="4">
    <location>
        <begin position="27"/>
        <end position="215"/>
    </location>
</feature>
<sequence length="239" mass="26560">MAASPSSRAAFWTWRLYRNCKGQTPTVHLCTTVDRAEECLEQFVGRSALGFDLEWKASAAESEGPKANVSIIQIACDDSILLYHLGRNPKTAARDLVPPTLKKILESPDVLKCGVSVVTDAVRLKKFLGIDAKGVFELSHLHKLVKHGNATPELVNKKLVALARLTQEHLQLPLAKGAVRTSDWSRELSPEQREYAATDAYAGLMLFRKLEEKRLRMKPTPPRPKSAELKQPILRASQA</sequence>
<reference evidence="5" key="1">
    <citation type="journal article" date="2020" name="Stud. Mycol.">
        <title>101 Dothideomycetes genomes: a test case for predicting lifestyles and emergence of pathogens.</title>
        <authorList>
            <person name="Haridas S."/>
            <person name="Albert R."/>
            <person name="Binder M."/>
            <person name="Bloem J."/>
            <person name="Labutti K."/>
            <person name="Salamov A."/>
            <person name="Andreopoulos B."/>
            <person name="Baker S."/>
            <person name="Barry K."/>
            <person name="Bills G."/>
            <person name="Bluhm B."/>
            <person name="Cannon C."/>
            <person name="Castanera R."/>
            <person name="Culley D."/>
            <person name="Daum C."/>
            <person name="Ezra D."/>
            <person name="Gonzalez J."/>
            <person name="Henrissat B."/>
            <person name="Kuo A."/>
            <person name="Liang C."/>
            <person name="Lipzen A."/>
            <person name="Lutzoni F."/>
            <person name="Magnuson J."/>
            <person name="Mondo S."/>
            <person name="Nolan M."/>
            <person name="Ohm R."/>
            <person name="Pangilinan J."/>
            <person name="Park H.-J."/>
            <person name="Ramirez L."/>
            <person name="Alfaro M."/>
            <person name="Sun H."/>
            <person name="Tritt A."/>
            <person name="Yoshinaga Y."/>
            <person name="Zwiers L.-H."/>
            <person name="Turgeon B."/>
            <person name="Goodwin S."/>
            <person name="Spatafora J."/>
            <person name="Crous P."/>
            <person name="Grigoriev I."/>
        </authorList>
    </citation>
    <scope>NUCLEOTIDE SEQUENCE</scope>
    <source>
        <strain evidence="5">ATCC 16933</strain>
    </source>
</reference>
<feature type="region of interest" description="Disordered" evidence="3">
    <location>
        <begin position="213"/>
        <end position="239"/>
    </location>
</feature>
<keyword evidence="6" id="KW-1185">Reference proteome</keyword>
<dbReference type="InterPro" id="IPR012337">
    <property type="entry name" value="RNaseH-like_sf"/>
</dbReference>
<dbReference type="CDD" id="cd06141">
    <property type="entry name" value="WRN_exo"/>
    <property type="match status" value="1"/>
</dbReference>
<evidence type="ECO:0000256" key="3">
    <source>
        <dbReference type="SAM" id="MobiDB-lite"/>
    </source>
</evidence>
<evidence type="ECO:0000313" key="6">
    <source>
        <dbReference type="Proteomes" id="UP000799766"/>
    </source>
</evidence>
<dbReference type="GO" id="GO:0005634">
    <property type="term" value="C:nucleus"/>
    <property type="evidence" value="ECO:0007669"/>
    <property type="project" value="TreeGrafter"/>
</dbReference>
<dbReference type="PANTHER" id="PTHR13620">
    <property type="entry name" value="3-5 EXONUCLEASE"/>
    <property type="match status" value="1"/>
</dbReference>
<dbReference type="InterPro" id="IPR051132">
    <property type="entry name" value="3-5_Exonuclease_domain"/>
</dbReference>
<proteinExistence type="predicted"/>
<accession>A0A6A6NTA9</accession>
<dbReference type="EMBL" id="MU001689">
    <property type="protein sequence ID" value="KAF2454979.1"/>
    <property type="molecule type" value="Genomic_DNA"/>
</dbReference>
<gene>
    <name evidence="5" type="ORF">BDY21DRAFT_290489</name>
</gene>
<keyword evidence="2" id="KW-0378">Hydrolase</keyword>
<evidence type="ECO:0000256" key="1">
    <source>
        <dbReference type="ARBA" id="ARBA00022722"/>
    </source>
</evidence>
<name>A0A6A6NTA9_9PEZI</name>
<evidence type="ECO:0000256" key="2">
    <source>
        <dbReference type="ARBA" id="ARBA00022801"/>
    </source>
</evidence>
<dbReference type="InterPro" id="IPR036397">
    <property type="entry name" value="RNaseH_sf"/>
</dbReference>
<dbReference type="GO" id="GO:0008408">
    <property type="term" value="F:3'-5' exonuclease activity"/>
    <property type="evidence" value="ECO:0007669"/>
    <property type="project" value="InterPro"/>
</dbReference>
<evidence type="ECO:0000313" key="5">
    <source>
        <dbReference type="EMBL" id="KAF2454979.1"/>
    </source>
</evidence>